<dbReference type="PROSITE" id="PS00141">
    <property type="entry name" value="ASP_PROTEASE"/>
    <property type="match status" value="1"/>
</dbReference>
<dbReference type="InterPro" id="IPR011969">
    <property type="entry name" value="Clan_AA_Asp_peptidase_C"/>
</dbReference>
<protein>
    <submittedName>
        <fullName evidence="2">TIGR02281 family clan AA aspartic protease</fullName>
        <ecNumber evidence="2">3.4.23.-</ecNumber>
    </submittedName>
</protein>
<dbReference type="RefSeq" id="WP_132883587.1">
    <property type="nucleotide sequence ID" value="NZ_JBBGZA010000001.1"/>
</dbReference>
<dbReference type="InterPro" id="IPR001969">
    <property type="entry name" value="Aspartic_peptidase_AS"/>
</dbReference>
<dbReference type="GO" id="GO:0006508">
    <property type="term" value="P:proteolysis"/>
    <property type="evidence" value="ECO:0007669"/>
    <property type="project" value="UniProtKB-KW"/>
</dbReference>
<dbReference type="InterPro" id="IPR021109">
    <property type="entry name" value="Peptidase_aspartic_dom_sf"/>
</dbReference>
<keyword evidence="1" id="KW-0812">Transmembrane</keyword>
<dbReference type="Proteomes" id="UP001380365">
    <property type="component" value="Unassembled WGS sequence"/>
</dbReference>
<reference evidence="2 3" key="1">
    <citation type="submission" date="2023-12" db="EMBL/GenBank/DDBJ databases">
        <title>Gut-associated functions are favored during microbiome assembly across C. elegans life.</title>
        <authorList>
            <person name="Zimmermann J."/>
        </authorList>
    </citation>
    <scope>NUCLEOTIDE SEQUENCE [LARGE SCALE GENOMIC DNA]</scope>
    <source>
        <strain evidence="2 3">JUb134</strain>
    </source>
</reference>
<dbReference type="GO" id="GO:0008233">
    <property type="term" value="F:peptidase activity"/>
    <property type="evidence" value="ECO:0007669"/>
    <property type="project" value="UniProtKB-KW"/>
</dbReference>
<keyword evidence="3" id="KW-1185">Reference proteome</keyword>
<dbReference type="EC" id="3.4.23.-" evidence="2"/>
<dbReference type="NCBIfam" id="TIGR02281">
    <property type="entry name" value="clan_AA_DTGA"/>
    <property type="match status" value="1"/>
</dbReference>
<dbReference type="InterPro" id="IPR034122">
    <property type="entry name" value="Retropepsin-like_bacterial"/>
</dbReference>
<sequence length="207" mass="22213">MTISTEWQQIAIYAVLAALALAFIQRIPFIGPIVRFAFSVGLLALCLFILFQQAPYEPSLARIAERLGVNGQEVSGGEVRIRMSPDGHFWARATINGVERRMLVDSGATITAISEDTAKAAAIGSGSSLVPVVLQTANGLAQARTGSVKRLELGSITARDLKVAISPALGDMNVLGMNFLSDLASWRVEGRTLILVPKTKVRPTRKP</sequence>
<keyword evidence="2" id="KW-0645">Protease</keyword>
<gene>
    <name evidence="2" type="ORF">WH159_09020</name>
</gene>
<dbReference type="Pfam" id="PF13975">
    <property type="entry name" value="gag-asp_proteas"/>
    <property type="match status" value="1"/>
</dbReference>
<feature type="transmembrane region" description="Helical" evidence="1">
    <location>
        <begin position="33"/>
        <end position="51"/>
    </location>
</feature>
<keyword evidence="2" id="KW-0378">Hydrolase</keyword>
<comment type="caution">
    <text evidence="2">The sequence shown here is derived from an EMBL/GenBank/DDBJ whole genome shotgun (WGS) entry which is preliminary data.</text>
</comment>
<feature type="transmembrane region" description="Helical" evidence="1">
    <location>
        <begin position="6"/>
        <end position="24"/>
    </location>
</feature>
<evidence type="ECO:0000313" key="2">
    <source>
        <dbReference type="EMBL" id="MEJ5094679.1"/>
    </source>
</evidence>
<keyword evidence="1" id="KW-0472">Membrane</keyword>
<organism evidence="2 3">
    <name type="scientific">Sphingomonas molluscorum</name>
    <dbReference type="NCBI Taxonomy" id="418184"/>
    <lineage>
        <taxon>Bacteria</taxon>
        <taxon>Pseudomonadati</taxon>
        <taxon>Pseudomonadota</taxon>
        <taxon>Alphaproteobacteria</taxon>
        <taxon>Sphingomonadales</taxon>
        <taxon>Sphingomonadaceae</taxon>
        <taxon>Sphingomonas</taxon>
    </lineage>
</organism>
<proteinExistence type="predicted"/>
<keyword evidence="1" id="KW-1133">Transmembrane helix</keyword>
<name>A0ABU8Q4M5_9SPHN</name>
<evidence type="ECO:0000256" key="1">
    <source>
        <dbReference type="SAM" id="Phobius"/>
    </source>
</evidence>
<dbReference type="Gene3D" id="2.40.70.10">
    <property type="entry name" value="Acid Proteases"/>
    <property type="match status" value="1"/>
</dbReference>
<evidence type="ECO:0000313" key="3">
    <source>
        <dbReference type="Proteomes" id="UP001380365"/>
    </source>
</evidence>
<dbReference type="CDD" id="cd05483">
    <property type="entry name" value="retropepsin_like_bacteria"/>
    <property type="match status" value="1"/>
</dbReference>
<accession>A0ABU8Q4M5</accession>
<dbReference type="EMBL" id="JBBGZA010000001">
    <property type="protein sequence ID" value="MEJ5094679.1"/>
    <property type="molecule type" value="Genomic_DNA"/>
</dbReference>
<dbReference type="SUPFAM" id="SSF50630">
    <property type="entry name" value="Acid proteases"/>
    <property type="match status" value="1"/>
</dbReference>